<accession>A0AAD3YDN6</accession>
<dbReference type="GO" id="GO:0005615">
    <property type="term" value="C:extracellular space"/>
    <property type="evidence" value="ECO:0007669"/>
    <property type="project" value="TreeGrafter"/>
</dbReference>
<organism evidence="3 4">
    <name type="scientific">Cutaneotrichosporon spelunceum</name>
    <dbReference type="NCBI Taxonomy" id="1672016"/>
    <lineage>
        <taxon>Eukaryota</taxon>
        <taxon>Fungi</taxon>
        <taxon>Dikarya</taxon>
        <taxon>Basidiomycota</taxon>
        <taxon>Agaricomycotina</taxon>
        <taxon>Tremellomycetes</taxon>
        <taxon>Trichosporonales</taxon>
        <taxon>Trichosporonaceae</taxon>
        <taxon>Cutaneotrichosporon</taxon>
    </lineage>
</organism>
<dbReference type="PANTHER" id="PTHR10900:SF122">
    <property type="entry name" value="FAS1 DOMAIN-CONTAINING PROTEIN"/>
    <property type="match status" value="1"/>
</dbReference>
<keyword evidence="4" id="KW-1185">Reference proteome</keyword>
<dbReference type="GO" id="GO:0016236">
    <property type="term" value="P:macroautophagy"/>
    <property type="evidence" value="ECO:0007669"/>
    <property type="project" value="TreeGrafter"/>
</dbReference>
<feature type="compositionally biased region" description="Basic and acidic residues" evidence="1">
    <location>
        <begin position="118"/>
        <end position="128"/>
    </location>
</feature>
<dbReference type="InterPro" id="IPR050904">
    <property type="entry name" value="Adhesion/Biosynth-related"/>
</dbReference>
<dbReference type="InterPro" id="IPR000782">
    <property type="entry name" value="FAS1_domain"/>
</dbReference>
<sequence length="446" mass="49907">MRLATLALAPLAHAFVIPFEWEVRWATDAVESVLDEKPTIWQLLNADDKYTRLVKILEFEGSIKKELDTDGHVTFFAPNNEALTPPKHDHDHDHDQDRHMDGPSLASITQALDEEPQLLDKDDGGDGGRKKRREMLRRFARAVLQYHLLPDSHDIASLARNSTMATCLVPHDGSADGLARRIHIDKELLPPGVTINFYARVRSSAGAANGHVHELAHPLFPPASIFDAMFFTTRWLSTSTSAIQRVGGTKYLEWEYDRERSKPGKPVFKGTPLTTFFAPSNRAWNRLPRRLHAYLFSPFGRRALTRLLMYHAVPHTLVHAEIVHHVEHGEIVQADHGKHRDGVATVDSDEWRHAFEVHSALGPKLSIVAEKKRLLPIDGAVVTCMSVNGVPVKGLDIVASNGAWHVLDKVLCPPHAHPDAWAAAAPDADPWADWEEWLPAWAESTD</sequence>
<reference evidence="3" key="1">
    <citation type="journal article" date="2023" name="BMC Genomics">
        <title>Chromosome-level genome assemblies of Cutaneotrichosporon spp. (Trichosporonales, Basidiomycota) reveal imbalanced evolution between nucleotide sequences and chromosome synteny.</title>
        <authorList>
            <person name="Kobayashi Y."/>
            <person name="Kayamori A."/>
            <person name="Aoki K."/>
            <person name="Shiwa Y."/>
            <person name="Matsutani M."/>
            <person name="Fujita N."/>
            <person name="Sugita T."/>
            <person name="Iwasaki W."/>
            <person name="Tanaka N."/>
            <person name="Takashima M."/>
        </authorList>
    </citation>
    <scope>NUCLEOTIDE SEQUENCE</scope>
    <source>
        <strain evidence="3">HIS016</strain>
    </source>
</reference>
<dbReference type="InterPro" id="IPR036378">
    <property type="entry name" value="FAS1_dom_sf"/>
</dbReference>
<dbReference type="AlphaFoldDB" id="A0AAD3YDN6"/>
<dbReference type="PROSITE" id="PS50213">
    <property type="entry name" value="FAS1"/>
    <property type="match status" value="2"/>
</dbReference>
<feature type="region of interest" description="Disordered" evidence="1">
    <location>
        <begin position="112"/>
        <end position="131"/>
    </location>
</feature>
<reference evidence="3" key="2">
    <citation type="submission" date="2023-06" db="EMBL/GenBank/DDBJ databases">
        <authorList>
            <person name="Kobayashi Y."/>
            <person name="Kayamori A."/>
            <person name="Aoki K."/>
            <person name="Shiwa Y."/>
            <person name="Fujita N."/>
            <person name="Sugita T."/>
            <person name="Iwasaki W."/>
            <person name="Tanaka N."/>
            <person name="Takashima M."/>
        </authorList>
    </citation>
    <scope>NUCLEOTIDE SEQUENCE</scope>
    <source>
        <strain evidence="3">HIS016</strain>
    </source>
</reference>
<dbReference type="SUPFAM" id="SSF82153">
    <property type="entry name" value="FAS1 domain"/>
    <property type="match status" value="2"/>
</dbReference>
<gene>
    <name evidence="3" type="ORF">CspeluHIS016_0800110</name>
</gene>
<feature type="region of interest" description="Disordered" evidence="1">
    <location>
        <begin position="79"/>
        <end position="103"/>
    </location>
</feature>
<dbReference type="EMBL" id="BTCM01000008">
    <property type="protein sequence ID" value="GMK59405.1"/>
    <property type="molecule type" value="Genomic_DNA"/>
</dbReference>
<proteinExistence type="predicted"/>
<feature type="domain" description="FAS1" evidence="2">
    <location>
        <begin position="37"/>
        <end position="219"/>
    </location>
</feature>
<dbReference type="Pfam" id="PF02469">
    <property type="entry name" value="Fasciclin"/>
    <property type="match status" value="1"/>
</dbReference>
<dbReference type="Proteomes" id="UP001222932">
    <property type="component" value="Unassembled WGS sequence"/>
</dbReference>
<evidence type="ECO:0000313" key="3">
    <source>
        <dbReference type="EMBL" id="GMK59405.1"/>
    </source>
</evidence>
<name>A0AAD3YDN6_9TREE</name>
<comment type="caution">
    <text evidence="3">The sequence shown here is derived from an EMBL/GenBank/DDBJ whole genome shotgun (WGS) entry which is preliminary data.</text>
</comment>
<protein>
    <recommendedName>
        <fullName evidence="2">FAS1 domain-containing protein</fullName>
    </recommendedName>
</protein>
<evidence type="ECO:0000313" key="4">
    <source>
        <dbReference type="Proteomes" id="UP001222932"/>
    </source>
</evidence>
<evidence type="ECO:0000256" key="1">
    <source>
        <dbReference type="SAM" id="MobiDB-lite"/>
    </source>
</evidence>
<dbReference type="Gene3D" id="2.30.180.10">
    <property type="entry name" value="FAS1 domain"/>
    <property type="match status" value="2"/>
</dbReference>
<feature type="domain" description="FAS1" evidence="2">
    <location>
        <begin position="223"/>
        <end position="411"/>
    </location>
</feature>
<dbReference type="PANTHER" id="PTHR10900">
    <property type="entry name" value="PERIOSTIN-RELATED"/>
    <property type="match status" value="1"/>
</dbReference>
<dbReference type="GO" id="GO:0000329">
    <property type="term" value="C:fungal-type vacuole membrane"/>
    <property type="evidence" value="ECO:0007669"/>
    <property type="project" value="TreeGrafter"/>
</dbReference>
<feature type="compositionally biased region" description="Basic and acidic residues" evidence="1">
    <location>
        <begin position="86"/>
        <end position="101"/>
    </location>
</feature>
<dbReference type="SMART" id="SM00554">
    <property type="entry name" value="FAS1"/>
    <property type="match status" value="2"/>
</dbReference>
<evidence type="ECO:0000259" key="2">
    <source>
        <dbReference type="PROSITE" id="PS50213"/>
    </source>
</evidence>